<dbReference type="EMBL" id="JABWDY010025957">
    <property type="protein sequence ID" value="KAF5189100.1"/>
    <property type="molecule type" value="Genomic_DNA"/>
</dbReference>
<organism evidence="1 2">
    <name type="scientific">Thalictrum thalictroides</name>
    <name type="common">Rue-anemone</name>
    <name type="synonym">Anemone thalictroides</name>
    <dbReference type="NCBI Taxonomy" id="46969"/>
    <lineage>
        <taxon>Eukaryota</taxon>
        <taxon>Viridiplantae</taxon>
        <taxon>Streptophyta</taxon>
        <taxon>Embryophyta</taxon>
        <taxon>Tracheophyta</taxon>
        <taxon>Spermatophyta</taxon>
        <taxon>Magnoliopsida</taxon>
        <taxon>Ranunculales</taxon>
        <taxon>Ranunculaceae</taxon>
        <taxon>Thalictroideae</taxon>
        <taxon>Thalictrum</taxon>
    </lineage>
</organism>
<dbReference type="GO" id="GO:0070652">
    <property type="term" value="C:HAUS complex"/>
    <property type="evidence" value="ECO:0007669"/>
    <property type="project" value="InterPro"/>
</dbReference>
<evidence type="ECO:0000313" key="1">
    <source>
        <dbReference type="EMBL" id="KAF5189100.1"/>
    </source>
</evidence>
<reference evidence="1 2" key="1">
    <citation type="submission" date="2020-06" db="EMBL/GenBank/DDBJ databases">
        <title>Transcriptomic and genomic resources for Thalictrum thalictroides and T. hernandezii: Facilitating candidate gene discovery in an emerging model plant lineage.</title>
        <authorList>
            <person name="Arias T."/>
            <person name="Riano-Pachon D.M."/>
            <person name="Di Stilio V.S."/>
        </authorList>
    </citation>
    <scope>NUCLEOTIDE SEQUENCE [LARGE SCALE GENOMIC DNA]</scope>
    <source>
        <strain evidence="2">cv. WT478/WT964</strain>
        <tissue evidence="1">Leaves</tissue>
    </source>
</reference>
<feature type="non-terminal residue" evidence="1">
    <location>
        <position position="1"/>
    </location>
</feature>
<dbReference type="GO" id="GO:0051225">
    <property type="term" value="P:spindle assembly"/>
    <property type="evidence" value="ECO:0007669"/>
    <property type="project" value="InterPro"/>
</dbReference>
<dbReference type="InterPro" id="IPR044706">
    <property type="entry name" value="AUG5_plant"/>
</dbReference>
<dbReference type="GO" id="GO:0005876">
    <property type="term" value="C:spindle microtubule"/>
    <property type="evidence" value="ECO:0007669"/>
    <property type="project" value="InterPro"/>
</dbReference>
<dbReference type="Proteomes" id="UP000554482">
    <property type="component" value="Unassembled WGS sequence"/>
</dbReference>
<comment type="caution">
    <text evidence="1">The sequence shown here is derived from an EMBL/GenBank/DDBJ whole genome shotgun (WGS) entry which is preliminary data.</text>
</comment>
<proteinExistence type="predicted"/>
<gene>
    <name evidence="1" type="ORF">FRX31_021313</name>
</gene>
<dbReference type="AlphaFoldDB" id="A0A7J6VY41"/>
<dbReference type="PANTHER" id="PTHR34968:SF1">
    <property type="entry name" value="AUGMIN SUBUNIT 5"/>
    <property type="match status" value="1"/>
</dbReference>
<evidence type="ECO:0000313" key="2">
    <source>
        <dbReference type="Proteomes" id="UP000554482"/>
    </source>
</evidence>
<dbReference type="Pfam" id="PF14817">
    <property type="entry name" value="HAUS5"/>
    <property type="match status" value="1"/>
</dbReference>
<name>A0A7J6VY41_THATH</name>
<dbReference type="InterPro" id="IPR029131">
    <property type="entry name" value="HAUS5"/>
</dbReference>
<sequence length="115" mass="12770">ELEPFPEIDCFNGIHTFHQELCKDYSPRDHFLKALLESMGAFRSTRPEAIAAAEIIAAVLTARASARDPSEIPSICRFSAALQYHAGLASVLESLEFCLKLRGSKVSALEDYQRL</sequence>
<dbReference type="OrthoDB" id="1741624at2759"/>
<protein>
    <submittedName>
        <fullName evidence="1">Augmin subunit</fullName>
    </submittedName>
</protein>
<dbReference type="PANTHER" id="PTHR34968">
    <property type="entry name" value="AUGMIN SUBUNIT 5"/>
    <property type="match status" value="1"/>
</dbReference>
<keyword evidence="2" id="KW-1185">Reference proteome</keyword>
<accession>A0A7J6VY41</accession>